<sequence>MMDVWITVISVDAKDIENHSMFIREEPRSTATYINISMCVCPRYMPNTIMGILVIAEQITMRLSMEDRGAYWATLKILFIAIFFKVSSCKNSSKWDNLIELKQQCNRNRDQEQKRNPDDDPLYLSVSLFVWDIYGMAEKITMRISLEVNESFGDPFPLPLPSARFVSIEYPIPLQKARNALVTPLGLRMPMCGGDHLLYEGSHNHLLKVKKEIA</sequence>
<keyword evidence="2" id="KW-1185">Reference proteome</keyword>
<accession>A0A4C1TW40</accession>
<evidence type="ECO:0000313" key="1">
    <source>
        <dbReference type="EMBL" id="GBP18265.1"/>
    </source>
</evidence>
<protein>
    <submittedName>
        <fullName evidence="1">Uncharacterized protein</fullName>
    </submittedName>
</protein>
<dbReference type="Proteomes" id="UP000299102">
    <property type="component" value="Unassembled WGS sequence"/>
</dbReference>
<dbReference type="AlphaFoldDB" id="A0A4C1TW40"/>
<comment type="caution">
    <text evidence="1">The sequence shown here is derived from an EMBL/GenBank/DDBJ whole genome shotgun (WGS) entry which is preliminary data.</text>
</comment>
<reference evidence="1 2" key="1">
    <citation type="journal article" date="2019" name="Commun. Biol.">
        <title>The bagworm genome reveals a unique fibroin gene that provides high tensile strength.</title>
        <authorList>
            <person name="Kono N."/>
            <person name="Nakamura H."/>
            <person name="Ohtoshi R."/>
            <person name="Tomita M."/>
            <person name="Numata K."/>
            <person name="Arakawa K."/>
        </authorList>
    </citation>
    <scope>NUCLEOTIDE SEQUENCE [LARGE SCALE GENOMIC DNA]</scope>
</reference>
<proteinExistence type="predicted"/>
<name>A0A4C1TW40_EUMVA</name>
<organism evidence="1 2">
    <name type="scientific">Eumeta variegata</name>
    <name type="common">Bagworm moth</name>
    <name type="synonym">Eumeta japonica</name>
    <dbReference type="NCBI Taxonomy" id="151549"/>
    <lineage>
        <taxon>Eukaryota</taxon>
        <taxon>Metazoa</taxon>
        <taxon>Ecdysozoa</taxon>
        <taxon>Arthropoda</taxon>
        <taxon>Hexapoda</taxon>
        <taxon>Insecta</taxon>
        <taxon>Pterygota</taxon>
        <taxon>Neoptera</taxon>
        <taxon>Endopterygota</taxon>
        <taxon>Lepidoptera</taxon>
        <taxon>Glossata</taxon>
        <taxon>Ditrysia</taxon>
        <taxon>Tineoidea</taxon>
        <taxon>Psychidae</taxon>
        <taxon>Oiketicinae</taxon>
        <taxon>Eumeta</taxon>
    </lineage>
</organism>
<gene>
    <name evidence="1" type="ORF">EVAR_9108_1</name>
</gene>
<dbReference type="EMBL" id="BGZK01000095">
    <property type="protein sequence ID" value="GBP18265.1"/>
    <property type="molecule type" value="Genomic_DNA"/>
</dbReference>
<evidence type="ECO:0000313" key="2">
    <source>
        <dbReference type="Proteomes" id="UP000299102"/>
    </source>
</evidence>